<evidence type="ECO:0000313" key="2">
    <source>
        <dbReference type="EMBL" id="KAL0567650.1"/>
    </source>
</evidence>
<feature type="region of interest" description="Disordered" evidence="1">
    <location>
        <begin position="1"/>
        <end position="22"/>
    </location>
</feature>
<protein>
    <submittedName>
        <fullName evidence="2">Uncharacterized protein</fullName>
    </submittedName>
</protein>
<reference evidence="2 3" key="1">
    <citation type="submission" date="2024-02" db="EMBL/GenBank/DDBJ databases">
        <title>A draft genome for the cacao thread blight pathogen Marasmius crinis-equi.</title>
        <authorList>
            <person name="Cohen S.P."/>
            <person name="Baruah I.K."/>
            <person name="Amoako-Attah I."/>
            <person name="Bukari Y."/>
            <person name="Meinhardt L.W."/>
            <person name="Bailey B.A."/>
        </authorList>
    </citation>
    <scope>NUCLEOTIDE SEQUENCE [LARGE SCALE GENOMIC DNA]</scope>
    <source>
        <strain evidence="2 3">GH-76</strain>
    </source>
</reference>
<feature type="region of interest" description="Disordered" evidence="1">
    <location>
        <begin position="53"/>
        <end position="83"/>
    </location>
</feature>
<dbReference type="EMBL" id="JBAHYK010001533">
    <property type="protein sequence ID" value="KAL0567650.1"/>
    <property type="molecule type" value="Genomic_DNA"/>
</dbReference>
<proteinExistence type="predicted"/>
<keyword evidence="3" id="KW-1185">Reference proteome</keyword>
<feature type="compositionally biased region" description="Basic and acidic residues" evidence="1">
    <location>
        <begin position="60"/>
        <end position="74"/>
    </location>
</feature>
<dbReference type="Proteomes" id="UP001465976">
    <property type="component" value="Unassembled WGS sequence"/>
</dbReference>
<comment type="caution">
    <text evidence="2">The sequence shown here is derived from an EMBL/GenBank/DDBJ whole genome shotgun (WGS) entry which is preliminary data.</text>
</comment>
<gene>
    <name evidence="2" type="ORF">V5O48_014341</name>
</gene>
<evidence type="ECO:0000313" key="3">
    <source>
        <dbReference type="Proteomes" id="UP001465976"/>
    </source>
</evidence>
<evidence type="ECO:0000256" key="1">
    <source>
        <dbReference type="SAM" id="MobiDB-lite"/>
    </source>
</evidence>
<accession>A0ABR3EXJ9</accession>
<organism evidence="2 3">
    <name type="scientific">Marasmius crinis-equi</name>
    <dbReference type="NCBI Taxonomy" id="585013"/>
    <lineage>
        <taxon>Eukaryota</taxon>
        <taxon>Fungi</taxon>
        <taxon>Dikarya</taxon>
        <taxon>Basidiomycota</taxon>
        <taxon>Agaricomycotina</taxon>
        <taxon>Agaricomycetes</taxon>
        <taxon>Agaricomycetidae</taxon>
        <taxon>Agaricales</taxon>
        <taxon>Marasmiineae</taxon>
        <taxon>Marasmiaceae</taxon>
        <taxon>Marasmius</taxon>
    </lineage>
</organism>
<name>A0ABR3EXJ9_9AGAR</name>
<sequence>MSRLCVPNRNPAPPTFIPIKRPHPLSNRKPLLLYLANGQTYTQDPTVPTKLGQVGFQDPPVRDLPRIHQPKSAEEATEDEEQPPFVFPAVFEDAEVEVSAHASKRRKQS</sequence>